<evidence type="ECO:0000256" key="12">
    <source>
        <dbReference type="RuleBase" id="RU003357"/>
    </source>
</evidence>
<keyword evidence="8 10" id="KW-0472">Membrane</keyword>
<evidence type="ECO:0000256" key="9">
    <source>
        <dbReference type="ARBA" id="ARBA00023237"/>
    </source>
</evidence>
<evidence type="ECO:0000256" key="8">
    <source>
        <dbReference type="ARBA" id="ARBA00023136"/>
    </source>
</evidence>
<dbReference type="EMBL" id="BAAAEJ010000003">
    <property type="protein sequence ID" value="GAA0383146.1"/>
    <property type="molecule type" value="Genomic_DNA"/>
</dbReference>
<evidence type="ECO:0000259" key="15">
    <source>
        <dbReference type="Pfam" id="PF07715"/>
    </source>
</evidence>
<evidence type="ECO:0000256" key="13">
    <source>
        <dbReference type="SAM" id="SignalP"/>
    </source>
</evidence>
<comment type="caution">
    <text evidence="16">The sequence shown here is derived from an EMBL/GenBank/DDBJ whole genome shotgun (WGS) entry which is preliminary data.</text>
</comment>
<keyword evidence="17" id="KW-1185">Reference proteome</keyword>
<dbReference type="RefSeq" id="WP_167174953.1">
    <property type="nucleotide sequence ID" value="NZ_BAAAEJ010000003.1"/>
</dbReference>
<evidence type="ECO:0000256" key="6">
    <source>
        <dbReference type="ARBA" id="ARBA00023065"/>
    </source>
</evidence>
<comment type="subcellular location">
    <subcellularLocation>
        <location evidence="1 10">Cell outer membrane</location>
        <topology evidence="1 10">Multi-pass membrane protein</topology>
    </subcellularLocation>
</comment>
<evidence type="ECO:0000256" key="11">
    <source>
        <dbReference type="PROSITE-ProRule" id="PRU10144"/>
    </source>
</evidence>
<keyword evidence="7 12" id="KW-0798">TonB box</keyword>
<organism evidence="16 17">
    <name type="scientific">Brevundimonas terrae</name>
    <dbReference type="NCBI Taxonomy" id="363631"/>
    <lineage>
        <taxon>Bacteria</taxon>
        <taxon>Pseudomonadati</taxon>
        <taxon>Pseudomonadota</taxon>
        <taxon>Alphaproteobacteria</taxon>
        <taxon>Caulobacterales</taxon>
        <taxon>Caulobacteraceae</taxon>
        <taxon>Brevundimonas</taxon>
    </lineage>
</organism>
<dbReference type="InterPro" id="IPR036942">
    <property type="entry name" value="Beta-barrel_TonB_sf"/>
</dbReference>
<dbReference type="Gene3D" id="2.170.130.10">
    <property type="entry name" value="TonB-dependent receptor, plug domain"/>
    <property type="match status" value="1"/>
</dbReference>
<evidence type="ECO:0000256" key="10">
    <source>
        <dbReference type="PROSITE-ProRule" id="PRU01360"/>
    </source>
</evidence>
<evidence type="ECO:0000256" key="3">
    <source>
        <dbReference type="ARBA" id="ARBA00022452"/>
    </source>
</evidence>
<dbReference type="CDD" id="cd01347">
    <property type="entry name" value="ligand_gated_channel"/>
    <property type="match status" value="1"/>
</dbReference>
<dbReference type="InterPro" id="IPR000531">
    <property type="entry name" value="Beta-barrel_TonB"/>
</dbReference>
<dbReference type="Pfam" id="PF00593">
    <property type="entry name" value="TonB_dep_Rec_b-barrel"/>
    <property type="match status" value="1"/>
</dbReference>
<evidence type="ECO:0000259" key="14">
    <source>
        <dbReference type="Pfam" id="PF00593"/>
    </source>
</evidence>
<evidence type="ECO:0000256" key="1">
    <source>
        <dbReference type="ARBA" id="ARBA00004571"/>
    </source>
</evidence>
<reference evidence="17" key="1">
    <citation type="journal article" date="2019" name="Int. J. Syst. Evol. Microbiol.">
        <title>The Global Catalogue of Microorganisms (GCM) 10K type strain sequencing project: providing services to taxonomists for standard genome sequencing and annotation.</title>
        <authorList>
            <consortium name="The Broad Institute Genomics Platform"/>
            <consortium name="The Broad Institute Genome Sequencing Center for Infectious Disease"/>
            <person name="Wu L."/>
            <person name="Ma J."/>
        </authorList>
    </citation>
    <scope>NUCLEOTIDE SEQUENCE [LARGE SCALE GENOMIC DNA]</scope>
    <source>
        <strain evidence="17">JCM 13476</strain>
    </source>
</reference>
<dbReference type="PROSITE" id="PS52016">
    <property type="entry name" value="TONB_DEPENDENT_REC_3"/>
    <property type="match status" value="1"/>
</dbReference>
<evidence type="ECO:0000313" key="17">
    <source>
        <dbReference type="Proteomes" id="UP001500791"/>
    </source>
</evidence>
<feature type="domain" description="TonB-dependent receptor-like beta-barrel" evidence="14">
    <location>
        <begin position="226"/>
        <end position="694"/>
    </location>
</feature>
<keyword evidence="4 10" id="KW-0812">Transmembrane</keyword>
<keyword evidence="2 10" id="KW-0813">Transport</keyword>
<dbReference type="PROSITE" id="PS01156">
    <property type="entry name" value="TONB_DEPENDENT_REC_2"/>
    <property type="match status" value="1"/>
</dbReference>
<dbReference type="PANTHER" id="PTHR30069:SF53">
    <property type="entry name" value="COLICIN I RECEPTOR-RELATED"/>
    <property type="match status" value="1"/>
</dbReference>
<evidence type="ECO:0000256" key="7">
    <source>
        <dbReference type="ARBA" id="ARBA00023077"/>
    </source>
</evidence>
<dbReference type="Pfam" id="PF07715">
    <property type="entry name" value="Plug"/>
    <property type="match status" value="1"/>
</dbReference>
<dbReference type="InterPro" id="IPR010917">
    <property type="entry name" value="TonB_rcpt_CS"/>
</dbReference>
<evidence type="ECO:0000313" key="16">
    <source>
        <dbReference type="EMBL" id="GAA0383146.1"/>
    </source>
</evidence>
<evidence type="ECO:0000256" key="4">
    <source>
        <dbReference type="ARBA" id="ARBA00022692"/>
    </source>
</evidence>
<keyword evidence="9 10" id="KW-0998">Cell outer membrane</keyword>
<feature type="signal peptide" evidence="13">
    <location>
        <begin position="1"/>
        <end position="31"/>
    </location>
</feature>
<sequence>MAIQNTSRRAQYLAASALGAGLLSFGAGAHAETVIVDQNTPTRVSDVVVTAGGFEQKIEQAPASISVLTREELSSERHQSLAEALANVEGIDVGASAGKTGGLNISIRGMPSDYTLILIDGRRQNAAGNITPNGFGETSTSFIPPMSAIDRIEVVRGPVSTLYGSDAMGGVVNIITRKVGTEWAGSFSADATLQGDDQFGNIYSASAYAQGPLVPDLLGLALRGRYSQREASSLTYEKDDGGAVIISQRGPSPVENEIWSIGGRLNLTAHADHDLYVDVDLQRQWYDNSTAQLGTLGLRGYGPSQEFNQNEYVVAHNWRLPFGELQSTLSHSTRETLGRILPDDVPDTDRKAGDARTLEATNTIFDTKLLSQWRNHTFTVGGQYWDAEMVDGVAPAPYTHQQWALFAEDEWRLADNLALTLGVRYDDHNVFGDHFSPRAYLVWNATENWTLKGGVSQGFKTPRLDQIAPGITGFTGQGTRPTIGTPTLKPETSTSTEFAVFYDNRDNFRANFVVFHNEFTDKITSGNGLLNCSFAPIIDNGPPVIRDETQNNRPGCVDYGYWPDVDQFSQSVNVDEAVTQGVEAAFRWNFADAWSLNGNYTYTDSEQKSGPEIGLPLYNTPEHMLNAAVRWDVNDKLNLWLRGEYRSDRFRDPDTATSTAKATWGDYRAYEVFHLGGSYKLNERVTFNGAIYNLLDKDFVSYGAYVSNTNTNAVSYTNLYANNQEPRRLWVSVTTSF</sequence>
<feature type="short sequence motif" description="TonB C-terminal box" evidence="11">
    <location>
        <begin position="720"/>
        <end position="737"/>
    </location>
</feature>
<evidence type="ECO:0000256" key="2">
    <source>
        <dbReference type="ARBA" id="ARBA00022448"/>
    </source>
</evidence>
<accession>A0ABP3HWV6</accession>
<keyword evidence="5 13" id="KW-0732">Signal</keyword>
<gene>
    <name evidence="16" type="ORF">GCM10009093_07650</name>
</gene>
<keyword evidence="16" id="KW-0675">Receptor</keyword>
<keyword evidence="3 10" id="KW-1134">Transmembrane beta strand</keyword>
<dbReference type="SUPFAM" id="SSF56935">
    <property type="entry name" value="Porins"/>
    <property type="match status" value="1"/>
</dbReference>
<feature type="chain" id="PRO_5046260617" evidence="13">
    <location>
        <begin position="32"/>
        <end position="737"/>
    </location>
</feature>
<dbReference type="InterPro" id="IPR037066">
    <property type="entry name" value="Plug_dom_sf"/>
</dbReference>
<dbReference type="Proteomes" id="UP001500791">
    <property type="component" value="Unassembled WGS sequence"/>
</dbReference>
<name>A0ABP3HWV6_9CAUL</name>
<dbReference type="InterPro" id="IPR012910">
    <property type="entry name" value="Plug_dom"/>
</dbReference>
<dbReference type="Gene3D" id="2.40.170.20">
    <property type="entry name" value="TonB-dependent receptor, beta-barrel domain"/>
    <property type="match status" value="1"/>
</dbReference>
<dbReference type="PANTHER" id="PTHR30069">
    <property type="entry name" value="TONB-DEPENDENT OUTER MEMBRANE RECEPTOR"/>
    <property type="match status" value="1"/>
</dbReference>
<feature type="domain" description="TonB-dependent receptor plug" evidence="15">
    <location>
        <begin position="58"/>
        <end position="171"/>
    </location>
</feature>
<dbReference type="InterPro" id="IPR039426">
    <property type="entry name" value="TonB-dep_rcpt-like"/>
</dbReference>
<evidence type="ECO:0000256" key="5">
    <source>
        <dbReference type="ARBA" id="ARBA00022729"/>
    </source>
</evidence>
<proteinExistence type="inferred from homology"/>
<keyword evidence="6" id="KW-0406">Ion transport</keyword>
<protein>
    <submittedName>
        <fullName evidence="16">TonB-dependent receptor</fullName>
    </submittedName>
</protein>
<comment type="similarity">
    <text evidence="10 12">Belongs to the TonB-dependent receptor family.</text>
</comment>